<evidence type="ECO:0000313" key="6">
    <source>
        <dbReference type="EMBL" id="SPD88300.1"/>
    </source>
</evidence>
<dbReference type="EMBL" id="LT985188">
    <property type="protein sequence ID" value="SPD88300.1"/>
    <property type="molecule type" value="Genomic_DNA"/>
</dbReference>
<evidence type="ECO:0000256" key="1">
    <source>
        <dbReference type="ARBA" id="ARBA00004730"/>
    </source>
</evidence>
<keyword evidence="7" id="KW-1185">Reference proteome</keyword>
<name>A0A2N9JJU3_9ACTN</name>
<dbReference type="Gene3D" id="3.40.1160.10">
    <property type="entry name" value="Acetylglutamate kinase-like"/>
    <property type="match status" value="1"/>
</dbReference>
<dbReference type="Gene3D" id="3.40.630.30">
    <property type="match status" value="1"/>
</dbReference>
<dbReference type="InterPro" id="IPR016181">
    <property type="entry name" value="Acyl_CoA_acyltransferase"/>
</dbReference>
<dbReference type="UniPathway" id="UPA00068"/>
<feature type="domain" description="N-acetyltransferase" evidence="5">
    <location>
        <begin position="237"/>
        <end position="383"/>
    </location>
</feature>
<organism evidence="6 7">
    <name type="scientific">Micropruina glycogenica</name>
    <dbReference type="NCBI Taxonomy" id="75385"/>
    <lineage>
        <taxon>Bacteria</taxon>
        <taxon>Bacillati</taxon>
        <taxon>Actinomycetota</taxon>
        <taxon>Actinomycetes</taxon>
        <taxon>Propionibacteriales</taxon>
        <taxon>Nocardioidaceae</taxon>
        <taxon>Micropruina</taxon>
    </lineage>
</organism>
<dbReference type="SUPFAM" id="SSF53633">
    <property type="entry name" value="Carbamate kinase-like"/>
    <property type="match status" value="1"/>
</dbReference>
<dbReference type="Proteomes" id="UP000238164">
    <property type="component" value="Chromosome 1"/>
</dbReference>
<evidence type="ECO:0000256" key="2">
    <source>
        <dbReference type="ARBA" id="ARBA00022679"/>
    </source>
</evidence>
<dbReference type="RefSeq" id="WP_197709969.1">
    <property type="nucleotide sequence ID" value="NZ_BAAAGO010000001.1"/>
</dbReference>
<proteinExistence type="predicted"/>
<evidence type="ECO:0000256" key="3">
    <source>
        <dbReference type="ARBA" id="ARBA00023315"/>
    </source>
</evidence>
<dbReference type="PANTHER" id="PTHR30602:SF12">
    <property type="entry name" value="AMINO-ACID ACETYLTRANSFERASE NAGS1, CHLOROPLASTIC-RELATED"/>
    <property type="match status" value="1"/>
</dbReference>
<dbReference type="GO" id="GO:0004042">
    <property type="term" value="F:L-glutamate N-acetyltransferase activity"/>
    <property type="evidence" value="ECO:0007669"/>
    <property type="project" value="InterPro"/>
</dbReference>
<keyword evidence="3" id="KW-0012">Acyltransferase</keyword>
<evidence type="ECO:0000256" key="4">
    <source>
        <dbReference type="SAM" id="MobiDB-lite"/>
    </source>
</evidence>
<dbReference type="PROSITE" id="PS51186">
    <property type="entry name" value="GNAT"/>
    <property type="match status" value="1"/>
</dbReference>
<gene>
    <name evidence="6" type="ORF">MPLG2_3270</name>
</gene>
<comment type="pathway">
    <text evidence="1">Amino-acid biosynthesis; L-arginine biosynthesis.</text>
</comment>
<reference evidence="6 7" key="1">
    <citation type="submission" date="2018-02" db="EMBL/GenBank/DDBJ databases">
        <authorList>
            <person name="Cohen D.B."/>
            <person name="Kent A.D."/>
        </authorList>
    </citation>
    <scope>NUCLEOTIDE SEQUENCE [LARGE SCALE GENOMIC DNA]</scope>
    <source>
        <strain evidence="6">1</strain>
    </source>
</reference>
<dbReference type="KEGG" id="mgg:MPLG2_3270"/>
<dbReference type="SUPFAM" id="SSF55729">
    <property type="entry name" value="Acyl-CoA N-acyltransferases (Nat)"/>
    <property type="match status" value="1"/>
</dbReference>
<evidence type="ECO:0000313" key="7">
    <source>
        <dbReference type="Proteomes" id="UP000238164"/>
    </source>
</evidence>
<dbReference type="InterPro" id="IPR000182">
    <property type="entry name" value="GNAT_dom"/>
</dbReference>
<dbReference type="InterPro" id="IPR036393">
    <property type="entry name" value="AceGlu_kinase-like_sf"/>
</dbReference>
<protein>
    <submittedName>
        <fullName evidence="6">GNAT family N-acetyltransferase</fullName>
    </submittedName>
</protein>
<evidence type="ECO:0000259" key="5">
    <source>
        <dbReference type="PROSITE" id="PS51186"/>
    </source>
</evidence>
<dbReference type="PANTHER" id="PTHR30602">
    <property type="entry name" value="AMINO-ACID ACETYLTRANSFERASE"/>
    <property type="match status" value="1"/>
</dbReference>
<sequence>MARSPIASTPRPRRGRPVAPTVRVEHPRDAMDGSRAQSAGTEAEHAFFVEEFRGVTIVIALPVLTDAALAGLARSISGFASGDTRFVLVTGSHADAARLAAAIGADRALDAPNTWAVDELAELWIATTDARVLVVVAEATALDAARIAVGLGASKVVLTDAGGGWGDPPRSFAELRVHRRALERALADRADPLLLQAIETALRGGAFSVNLCRPEDVELELFTFDGAGTLITLGGYLQVTDLRVDDLPAAEELVNRGVAAGILKPRTRQQIARMMIGGLGARLIRTGHLAGLVGLEVDAYGVAGVGEVSALITVSEFSGAGAGGLLISALLKRALDRGLTSVFAVTVSDDAAAFFLHRGFTEVSRDDVPPGKWTGYHPERLARARCFTWVL</sequence>
<keyword evidence="2 6" id="KW-0808">Transferase</keyword>
<dbReference type="GO" id="GO:0005737">
    <property type="term" value="C:cytoplasm"/>
    <property type="evidence" value="ECO:0007669"/>
    <property type="project" value="InterPro"/>
</dbReference>
<dbReference type="InterPro" id="IPR010167">
    <property type="entry name" value="NH2A_AcTrfase"/>
</dbReference>
<dbReference type="Pfam" id="PF00583">
    <property type="entry name" value="Acetyltransf_1"/>
    <property type="match status" value="1"/>
</dbReference>
<dbReference type="GO" id="GO:0006526">
    <property type="term" value="P:L-arginine biosynthetic process"/>
    <property type="evidence" value="ECO:0007669"/>
    <property type="project" value="UniProtKB-UniPathway"/>
</dbReference>
<accession>A0A2N9JJU3</accession>
<feature type="region of interest" description="Disordered" evidence="4">
    <location>
        <begin position="1"/>
        <end position="37"/>
    </location>
</feature>
<feature type="compositionally biased region" description="Basic and acidic residues" evidence="4">
    <location>
        <begin position="23"/>
        <end position="32"/>
    </location>
</feature>
<dbReference type="AlphaFoldDB" id="A0A2N9JJU3"/>